<comment type="caution">
    <text evidence="3">The sequence shown here is derived from an EMBL/GenBank/DDBJ whole genome shotgun (WGS) entry which is preliminary data.</text>
</comment>
<reference evidence="3" key="1">
    <citation type="submission" date="2016-10" db="EMBL/GenBank/DDBJ databases">
        <title>CRISPR-Cas defence system in Roseofilum reptotaenium: evidence of a bacteriophage-cyanobacterium arms race in the coral black band disease.</title>
        <authorList>
            <person name="Buerger P."/>
            <person name="Wood-Charlson E.M."/>
            <person name="Weynberg K.D."/>
            <person name="Willis B."/>
            <person name="Van Oppen M.J."/>
        </authorList>
    </citation>
    <scope>NUCLEOTIDE SEQUENCE [LARGE SCALE GENOMIC DNA]</scope>
    <source>
        <strain evidence="3">AO1-A</strain>
    </source>
</reference>
<dbReference type="SUPFAM" id="SSF51905">
    <property type="entry name" value="FAD/NAD(P)-binding domain"/>
    <property type="match status" value="1"/>
</dbReference>
<dbReference type="GO" id="GO:0016491">
    <property type="term" value="F:oxidoreductase activity"/>
    <property type="evidence" value="ECO:0007669"/>
    <property type="project" value="InterPro"/>
</dbReference>
<keyword evidence="1" id="KW-0472">Membrane</keyword>
<organism evidence="3 4">
    <name type="scientific">Roseofilum reptotaenium AO1-A</name>
    <dbReference type="NCBI Taxonomy" id="1925591"/>
    <lineage>
        <taxon>Bacteria</taxon>
        <taxon>Bacillati</taxon>
        <taxon>Cyanobacteriota</taxon>
        <taxon>Cyanophyceae</taxon>
        <taxon>Desertifilales</taxon>
        <taxon>Desertifilaceae</taxon>
        <taxon>Roseofilum</taxon>
    </lineage>
</organism>
<dbReference type="Proteomes" id="UP000183940">
    <property type="component" value="Unassembled WGS sequence"/>
</dbReference>
<evidence type="ECO:0000256" key="1">
    <source>
        <dbReference type="SAM" id="Phobius"/>
    </source>
</evidence>
<keyword evidence="4" id="KW-1185">Reference proteome</keyword>
<dbReference type="AlphaFoldDB" id="A0A1L9QRT7"/>
<evidence type="ECO:0000259" key="2">
    <source>
        <dbReference type="Pfam" id="PF01593"/>
    </source>
</evidence>
<sequence>MAKVAIFGGGVAGMSAAQELIERGFEVEVYELREIPGGKARSINVPHSAAPGKKNLPGEHGFRFFPGFYRNVTDTMKRIPYKNNRRGVFDNLVSLPYLALGRIGKNLIKLPARFPRSCWDLIKDLKLIIKAITQEQIPTNEVNFFAARTWQLMTSCQERFIGEYEKISWWDYIEAEKMSEAYQELLAQGLTTSLVASRPKLANTKTAGEIYIQFLFGFTRTNGADLVLNGPTNDVWINPWLDYLRSKGVNYYLRHRLRSIEVAKGENGKTQVRGAMVTDLATKTDKHITADYYLAAVPVEMMAGLLSEEILDGDEALATIKSLGTSTAWMNGIQFYLDRDVVDLKGHILYVGTPWSLTSISQQAVWNKEEFPMEGFGDGKVRGIISAIASDWGYSINPNTNEVKVDSGSCSLYLRDNKPAQVASPEQIKTEIWEEMKHSLKKDGKPILKDEYLLSWFLDPDITHSSDWVDNPEKLEEVLNLYLPNSFKALFLWIHQHERDSVTLEEIANHLEIDQYGARLEVNALVAKGFVGPIPRPKDCPGASPISCTPPQPGNETLCYYSRLRHGSSANINSEPLMVNAIDNWSLRPLSYSQIPNLFLASDYVRTNVDLATMEGANEAARYAVNSIIDASEAKVPYCKVWNLRQPIIYSLHRWSDRQRYQKGLPWSGKLPWYLKPLFPLVLFLGILEILLLQIWRWLQQLCPWLR</sequence>
<dbReference type="Gene3D" id="3.50.50.60">
    <property type="entry name" value="FAD/NAD(P)-binding domain"/>
    <property type="match status" value="1"/>
</dbReference>
<feature type="domain" description="Amine oxidase" evidence="2">
    <location>
        <begin position="11"/>
        <end position="367"/>
    </location>
</feature>
<feature type="transmembrane region" description="Helical" evidence="1">
    <location>
        <begin position="678"/>
        <end position="699"/>
    </location>
</feature>
<dbReference type="InterPro" id="IPR036188">
    <property type="entry name" value="FAD/NAD-bd_sf"/>
</dbReference>
<dbReference type="InterPro" id="IPR050464">
    <property type="entry name" value="Zeta_carotene_desat/Oxidored"/>
</dbReference>
<keyword evidence="1" id="KW-0812">Transmembrane</keyword>
<evidence type="ECO:0000313" key="4">
    <source>
        <dbReference type="Proteomes" id="UP000183940"/>
    </source>
</evidence>
<accession>A0A1L9QRT7</accession>
<dbReference type="PANTHER" id="PTHR42923:SF46">
    <property type="entry name" value="AMINE OXIDASE"/>
    <property type="match status" value="1"/>
</dbReference>
<dbReference type="STRING" id="1925591.BI308_11485"/>
<dbReference type="PANTHER" id="PTHR42923">
    <property type="entry name" value="PROTOPORPHYRINOGEN OXIDASE"/>
    <property type="match status" value="1"/>
</dbReference>
<keyword evidence="1" id="KW-1133">Transmembrane helix</keyword>
<protein>
    <recommendedName>
        <fullName evidence="2">Amine oxidase domain-containing protein</fullName>
    </recommendedName>
</protein>
<dbReference type="Pfam" id="PF01593">
    <property type="entry name" value="Amino_oxidase"/>
    <property type="match status" value="1"/>
</dbReference>
<dbReference type="EMBL" id="MLAW01000017">
    <property type="protein sequence ID" value="OJJ25410.1"/>
    <property type="molecule type" value="Genomic_DNA"/>
</dbReference>
<proteinExistence type="predicted"/>
<name>A0A1L9QRT7_9CYAN</name>
<evidence type="ECO:0000313" key="3">
    <source>
        <dbReference type="EMBL" id="OJJ25410.1"/>
    </source>
</evidence>
<dbReference type="InterPro" id="IPR002937">
    <property type="entry name" value="Amino_oxidase"/>
</dbReference>
<gene>
    <name evidence="3" type="ORF">BI308_11485</name>
</gene>
<dbReference type="PRINTS" id="PR00419">
    <property type="entry name" value="ADXRDTASE"/>
</dbReference>